<evidence type="ECO:0000256" key="1">
    <source>
        <dbReference type="SAM" id="MobiDB-lite"/>
    </source>
</evidence>
<proteinExistence type="predicted"/>
<evidence type="ECO:0000313" key="3">
    <source>
        <dbReference type="RefSeq" id="XP_024890985.1"/>
    </source>
</evidence>
<feature type="compositionally biased region" description="Low complexity" evidence="1">
    <location>
        <begin position="88"/>
        <end position="103"/>
    </location>
</feature>
<gene>
    <name evidence="3" type="primary">LOC112466876</name>
</gene>
<protein>
    <submittedName>
        <fullName evidence="3">Uncharacterized protein LOC112466876</fullName>
    </submittedName>
</protein>
<organism evidence="2 3">
    <name type="scientific">Temnothorax curvispinosus</name>
    <dbReference type="NCBI Taxonomy" id="300111"/>
    <lineage>
        <taxon>Eukaryota</taxon>
        <taxon>Metazoa</taxon>
        <taxon>Ecdysozoa</taxon>
        <taxon>Arthropoda</taxon>
        <taxon>Hexapoda</taxon>
        <taxon>Insecta</taxon>
        <taxon>Pterygota</taxon>
        <taxon>Neoptera</taxon>
        <taxon>Endopterygota</taxon>
        <taxon>Hymenoptera</taxon>
        <taxon>Apocrita</taxon>
        <taxon>Aculeata</taxon>
        <taxon>Formicoidea</taxon>
        <taxon>Formicidae</taxon>
        <taxon>Myrmicinae</taxon>
        <taxon>Temnothorax</taxon>
    </lineage>
</organism>
<accession>A0A6J1RDW8</accession>
<dbReference type="Proteomes" id="UP000504618">
    <property type="component" value="Unplaced"/>
</dbReference>
<reference evidence="3" key="1">
    <citation type="submission" date="2025-08" db="UniProtKB">
        <authorList>
            <consortium name="RefSeq"/>
        </authorList>
    </citation>
    <scope>IDENTIFICATION</scope>
    <source>
        <tissue evidence="3">Whole body</tissue>
    </source>
</reference>
<evidence type="ECO:0000313" key="2">
    <source>
        <dbReference type="Proteomes" id="UP000504618"/>
    </source>
</evidence>
<keyword evidence="2" id="KW-1185">Reference proteome</keyword>
<dbReference type="RefSeq" id="XP_024890985.1">
    <property type="nucleotide sequence ID" value="XM_025035217.1"/>
</dbReference>
<sequence length="103" mass="11687">MWEDENIFGKKQKLRPNAVPIKELHVEMLQGGTIQMPKMHFVSILKRKQNIVNSEKPAEDDVEITDIIPPKRTKKNNDLVPDSPDCENLSLSPSLSLSLNPDI</sequence>
<dbReference type="AlphaFoldDB" id="A0A6J1RDW8"/>
<name>A0A6J1RDW8_9HYME</name>
<feature type="region of interest" description="Disordered" evidence="1">
    <location>
        <begin position="55"/>
        <end position="103"/>
    </location>
</feature>
<dbReference type="GeneID" id="112466876"/>